<organism evidence="2 3">
    <name type="scientific">Clonorchis sinensis</name>
    <name type="common">Chinese liver fluke</name>
    <dbReference type="NCBI Taxonomy" id="79923"/>
    <lineage>
        <taxon>Eukaryota</taxon>
        <taxon>Metazoa</taxon>
        <taxon>Spiralia</taxon>
        <taxon>Lophotrochozoa</taxon>
        <taxon>Platyhelminthes</taxon>
        <taxon>Trematoda</taxon>
        <taxon>Digenea</taxon>
        <taxon>Opisthorchiida</taxon>
        <taxon>Opisthorchiata</taxon>
        <taxon>Opisthorchiidae</taxon>
        <taxon>Clonorchis</taxon>
    </lineage>
</organism>
<feature type="region of interest" description="Disordered" evidence="1">
    <location>
        <begin position="305"/>
        <end position="430"/>
    </location>
</feature>
<feature type="compositionally biased region" description="Low complexity" evidence="1">
    <location>
        <begin position="360"/>
        <end position="369"/>
    </location>
</feature>
<sequence length="515" mass="55386">MSFYTPKPLVPKAAEKHESTQEPLRKSKRKGFFARMGKHLSLPFLKRNRGKCPKPKTDQTCSVGNVHPEPIDPSSSSATATPVPGASRLSTRDSVPGRPPYPPAFQGELYTKLRARVSSNHSTDASSPLQADSAMHVTPNPEAKGPLSAQNISPDLAGMQHKLAVGRQRNRRPPTRGTANKSALSNESMEIASDLDDEGCTAFFSSPSVVSTPYTTPKLESIDEELVTTQVSPDLTEVVSTTPFSRAKAPARPPQPDLTPLLVITEPKEACPLSPEPKQQRMSVTGLSPNVHHVNAIQEIFQELDVSEPSVSASPSPAPVVDDDEPAQRPLNEEKEKETEANPRRLRSLSSSDRDDSLRRTSLLSSGSRAPDSSKRPLSMFSAEPVDQSPLAEVSHSSTTEKRGSTSDEEKTSSSATNSHPAVKSLHGVRHSLPAPDAVLKPVNGICSGVSDDLGSVSDRASVFGAHLHSPKLTADSPRRRSKESTNSSQSEVSPEPGKRASRVLDLVKNFESSL</sequence>
<feature type="compositionally biased region" description="Basic and acidic residues" evidence="1">
    <location>
        <begin position="13"/>
        <end position="25"/>
    </location>
</feature>
<dbReference type="EMBL" id="NIRI02000042">
    <property type="protein sequence ID" value="KAG5452119.1"/>
    <property type="molecule type" value="Genomic_DNA"/>
</dbReference>
<feature type="region of interest" description="Disordered" evidence="1">
    <location>
        <begin position="44"/>
        <end position="191"/>
    </location>
</feature>
<dbReference type="OrthoDB" id="6248748at2759"/>
<feature type="compositionally biased region" description="Polar residues" evidence="1">
    <location>
        <begin position="177"/>
        <end position="188"/>
    </location>
</feature>
<accession>A0A8T1MSZ2</accession>
<feature type="region of interest" description="Disordered" evidence="1">
    <location>
        <begin position="1"/>
        <end position="30"/>
    </location>
</feature>
<evidence type="ECO:0000256" key="1">
    <source>
        <dbReference type="SAM" id="MobiDB-lite"/>
    </source>
</evidence>
<dbReference type="AlphaFoldDB" id="A0A8T1MSZ2"/>
<feature type="compositionally biased region" description="Low complexity" evidence="1">
    <location>
        <begin position="73"/>
        <end position="87"/>
    </location>
</feature>
<keyword evidence="3" id="KW-1185">Reference proteome</keyword>
<proteinExistence type="predicted"/>
<comment type="caution">
    <text evidence="2">The sequence shown here is derived from an EMBL/GenBank/DDBJ whole genome shotgun (WGS) entry which is preliminary data.</text>
</comment>
<protein>
    <submittedName>
        <fullName evidence="2">Uncharacterized protein</fullName>
    </submittedName>
</protein>
<reference evidence="2 3" key="2">
    <citation type="journal article" date="2021" name="Genomics">
        <title>High-quality reference genome for Clonorchis sinensis.</title>
        <authorList>
            <person name="Young N.D."/>
            <person name="Stroehlein A.J."/>
            <person name="Kinkar L."/>
            <person name="Wang T."/>
            <person name="Sohn W.M."/>
            <person name="Chang B.C.H."/>
            <person name="Kaur P."/>
            <person name="Weisz D."/>
            <person name="Dudchenko O."/>
            <person name="Aiden E.L."/>
            <person name="Korhonen P.K."/>
            <person name="Gasser R.B."/>
        </authorList>
    </citation>
    <scope>NUCLEOTIDE SEQUENCE [LARGE SCALE GENOMIC DNA]</scope>
    <source>
        <strain evidence="2">Cs-k2</strain>
    </source>
</reference>
<reference evidence="2 3" key="1">
    <citation type="journal article" date="2018" name="Biotechnol. Adv.">
        <title>Improved genomic resources and new bioinformatic workflow for the carcinogenic parasite Clonorchis sinensis: Biotechnological implications.</title>
        <authorList>
            <person name="Wang D."/>
            <person name="Korhonen P.K."/>
            <person name="Gasser R.B."/>
            <person name="Young N.D."/>
        </authorList>
    </citation>
    <scope>NUCLEOTIDE SEQUENCE [LARGE SCALE GENOMIC DNA]</scope>
    <source>
        <strain evidence="2">Cs-k2</strain>
    </source>
</reference>
<evidence type="ECO:0000313" key="3">
    <source>
        <dbReference type="Proteomes" id="UP000286415"/>
    </source>
</evidence>
<name>A0A8T1MSZ2_CLOSI</name>
<gene>
    <name evidence="2" type="ORF">CSKR_203999</name>
</gene>
<dbReference type="Proteomes" id="UP000286415">
    <property type="component" value="Unassembled WGS sequence"/>
</dbReference>
<evidence type="ECO:0000313" key="2">
    <source>
        <dbReference type="EMBL" id="KAG5452119.1"/>
    </source>
</evidence>
<feature type="compositionally biased region" description="Polar residues" evidence="1">
    <location>
        <begin position="117"/>
        <end position="130"/>
    </location>
</feature>
<feature type="compositionally biased region" description="Basic and acidic residues" evidence="1">
    <location>
        <begin position="331"/>
        <end position="343"/>
    </location>
</feature>
<feature type="compositionally biased region" description="Basic and acidic residues" evidence="1">
    <location>
        <begin position="399"/>
        <end position="412"/>
    </location>
</feature>
<feature type="region of interest" description="Disordered" evidence="1">
    <location>
        <begin position="466"/>
        <end position="505"/>
    </location>
</feature>